<evidence type="ECO:0000313" key="2">
    <source>
        <dbReference type="Proteomes" id="UP000474159"/>
    </source>
</evidence>
<dbReference type="Proteomes" id="UP000474159">
    <property type="component" value="Unassembled WGS sequence"/>
</dbReference>
<reference evidence="1 2" key="1">
    <citation type="submission" date="2019-09" db="EMBL/GenBank/DDBJ databases">
        <title>YIM 48816 draft genome.</title>
        <authorList>
            <person name="Jiang L."/>
        </authorList>
    </citation>
    <scope>NUCLEOTIDE SEQUENCE [LARGE SCALE GENOMIC DNA]</scope>
    <source>
        <strain evidence="1 2">YIM 48816</strain>
    </source>
</reference>
<protein>
    <submittedName>
        <fullName evidence="1">Uncharacterized protein</fullName>
    </submittedName>
</protein>
<organism evidence="1 2">
    <name type="scientific">Methylobacterium soli</name>
    <dbReference type="NCBI Taxonomy" id="553447"/>
    <lineage>
        <taxon>Bacteria</taxon>
        <taxon>Pseudomonadati</taxon>
        <taxon>Pseudomonadota</taxon>
        <taxon>Alphaproteobacteria</taxon>
        <taxon>Hyphomicrobiales</taxon>
        <taxon>Methylobacteriaceae</taxon>
        <taxon>Methylobacterium</taxon>
    </lineage>
</organism>
<evidence type="ECO:0000313" key="1">
    <source>
        <dbReference type="EMBL" id="KAB1077445.1"/>
    </source>
</evidence>
<name>A0A6L3SUX0_9HYPH</name>
<dbReference type="EMBL" id="VZZK01000021">
    <property type="protein sequence ID" value="KAB1077445.1"/>
    <property type="molecule type" value="Genomic_DNA"/>
</dbReference>
<accession>A0A6L3SUX0</accession>
<gene>
    <name evidence="1" type="ORF">F6X53_19225</name>
</gene>
<dbReference type="AlphaFoldDB" id="A0A6L3SUX0"/>
<dbReference type="OrthoDB" id="7849912at2"/>
<sequence length="313" mass="35879">MRNSSSLRELVRAAQHLTAERIGDERSLFAAKWFDYRFVSPVEATLFFYDIYRDLYQKAWRKNFSVTEAERKRGVPIAGLWSSGREFNSVWRARQVADGLGLPYDFFIREAMEAAFRRGFKRPPRPNQLYHESFGPPILEAWAERQKSMPLLSALPQYRIEAYRNLPVQDEHQAWVVGNLKGRLARPYAIAQACFEQRVLSVERAEAEFSAHQMERVREEGAGMTPEPIVPLKRTDFWPSCFGIPHAWSETSPICAACHARADCAQVANKVEEKLLATYGVVGPRDAEVRAQTRARVARHRAERRAEALSASH</sequence>
<comment type="caution">
    <text evidence="1">The sequence shown here is derived from an EMBL/GenBank/DDBJ whole genome shotgun (WGS) entry which is preliminary data.</text>
</comment>
<keyword evidence="2" id="KW-1185">Reference proteome</keyword>
<proteinExistence type="predicted"/>